<dbReference type="InterPro" id="IPR000843">
    <property type="entry name" value="HTH_LacI"/>
</dbReference>
<dbReference type="PRINTS" id="PR00036">
    <property type="entry name" value="HTHLACI"/>
</dbReference>
<dbReference type="CDD" id="cd01545">
    <property type="entry name" value="PBP1_SalR"/>
    <property type="match status" value="1"/>
</dbReference>
<comment type="caution">
    <text evidence="5">The sequence shown here is derived from an EMBL/GenBank/DDBJ whole genome shotgun (WGS) entry which is preliminary data.</text>
</comment>
<reference evidence="5 6" key="1">
    <citation type="submission" date="2018-04" db="EMBL/GenBank/DDBJ databases">
        <title>Altererythrobacter sp. HME9302 genome sequencing and assembly.</title>
        <authorList>
            <person name="Kang H."/>
            <person name="Kim H."/>
            <person name="Joh K."/>
        </authorList>
    </citation>
    <scope>NUCLEOTIDE SEQUENCE [LARGE SCALE GENOMIC DNA]</scope>
    <source>
        <strain evidence="5 6">HME9302</strain>
    </source>
</reference>
<dbReference type="SMART" id="SM00354">
    <property type="entry name" value="HTH_LACI"/>
    <property type="match status" value="1"/>
</dbReference>
<dbReference type="CDD" id="cd01392">
    <property type="entry name" value="HTH_LacI"/>
    <property type="match status" value="1"/>
</dbReference>
<dbReference type="InterPro" id="IPR010982">
    <property type="entry name" value="Lambda_DNA-bd_dom_sf"/>
</dbReference>
<name>A0A369Q2X3_9SPHN</name>
<dbReference type="GO" id="GO:0003700">
    <property type="term" value="F:DNA-binding transcription factor activity"/>
    <property type="evidence" value="ECO:0007669"/>
    <property type="project" value="TreeGrafter"/>
</dbReference>
<dbReference type="Pfam" id="PF13377">
    <property type="entry name" value="Peripla_BP_3"/>
    <property type="match status" value="1"/>
</dbReference>
<keyword evidence="6" id="KW-1185">Reference proteome</keyword>
<dbReference type="InterPro" id="IPR028082">
    <property type="entry name" value="Peripla_BP_I"/>
</dbReference>
<evidence type="ECO:0000256" key="3">
    <source>
        <dbReference type="ARBA" id="ARBA00023163"/>
    </source>
</evidence>
<accession>A0A369Q2X3</accession>
<dbReference type="PANTHER" id="PTHR30146">
    <property type="entry name" value="LACI-RELATED TRANSCRIPTIONAL REPRESSOR"/>
    <property type="match status" value="1"/>
</dbReference>
<gene>
    <name evidence="5" type="ORF">HME9302_00299</name>
</gene>
<evidence type="ECO:0000256" key="2">
    <source>
        <dbReference type="ARBA" id="ARBA00023125"/>
    </source>
</evidence>
<dbReference type="EMBL" id="QBKA01000002">
    <property type="protein sequence ID" value="RDC59114.1"/>
    <property type="molecule type" value="Genomic_DNA"/>
</dbReference>
<dbReference type="InterPro" id="IPR046335">
    <property type="entry name" value="LacI/GalR-like_sensor"/>
</dbReference>
<feature type="domain" description="HTH lacI-type" evidence="4">
    <location>
        <begin position="7"/>
        <end position="61"/>
    </location>
</feature>
<dbReference type="GO" id="GO:0000976">
    <property type="term" value="F:transcription cis-regulatory region binding"/>
    <property type="evidence" value="ECO:0007669"/>
    <property type="project" value="TreeGrafter"/>
</dbReference>
<keyword evidence="2" id="KW-0238">DNA-binding</keyword>
<protein>
    <submittedName>
        <fullName evidence="5">NTD biosynthesis operon regulator NtdR</fullName>
    </submittedName>
</protein>
<dbReference type="PROSITE" id="PS00356">
    <property type="entry name" value="HTH_LACI_1"/>
    <property type="match status" value="1"/>
</dbReference>
<evidence type="ECO:0000256" key="1">
    <source>
        <dbReference type="ARBA" id="ARBA00023015"/>
    </source>
</evidence>
<dbReference type="Proteomes" id="UP000253727">
    <property type="component" value="Unassembled WGS sequence"/>
</dbReference>
<organism evidence="5 6">
    <name type="scientific">Alteripontixanthobacter maritimus</name>
    <dbReference type="NCBI Taxonomy" id="2161824"/>
    <lineage>
        <taxon>Bacteria</taxon>
        <taxon>Pseudomonadati</taxon>
        <taxon>Pseudomonadota</taxon>
        <taxon>Alphaproteobacteria</taxon>
        <taxon>Sphingomonadales</taxon>
        <taxon>Erythrobacteraceae</taxon>
        <taxon>Alteripontixanthobacter</taxon>
    </lineage>
</organism>
<dbReference type="AlphaFoldDB" id="A0A369Q2X3"/>
<sequence length="340" mass="36930">MADKGNPTINDVARLAEVSKKTVSRVINNSPLLSEKTREHVQSVIADIGYVPNPQARALALRRNFIIAAVHDNPNAQFLVKVQQGVLEALEGTAFGLMVQPVDRESPTIAEDLRAFIERQRPYGIVLLPPISENDELAKVCRDAGCKYVRMASVALDEPDRMVTSNDREAVREAVSYIAGKGHKRIALIEGRSNSRSAIERRLGYEEALAAANLEVRTELIEQGGYTFESGMEAATKLLEAATRPTAIFASNDEMAVGALIAARRKGIEVPRGLSIAGFDDTPLSNHVWPPLTTVRWPISDMARIAACKLIAGPEDAPVAETLLPSVLVKRDSVGPPPQD</sequence>
<keyword evidence="3" id="KW-0804">Transcription</keyword>
<evidence type="ECO:0000313" key="5">
    <source>
        <dbReference type="EMBL" id="RDC59114.1"/>
    </source>
</evidence>
<dbReference type="RefSeq" id="WP_115365532.1">
    <property type="nucleotide sequence ID" value="NZ_QBKA01000002.1"/>
</dbReference>
<dbReference type="Gene3D" id="3.40.50.2300">
    <property type="match status" value="2"/>
</dbReference>
<dbReference type="SUPFAM" id="SSF53822">
    <property type="entry name" value="Periplasmic binding protein-like I"/>
    <property type="match status" value="1"/>
</dbReference>
<dbReference type="OrthoDB" id="7939625at2"/>
<dbReference type="PANTHER" id="PTHR30146:SF153">
    <property type="entry name" value="LACTOSE OPERON REPRESSOR"/>
    <property type="match status" value="1"/>
</dbReference>
<dbReference type="SUPFAM" id="SSF47413">
    <property type="entry name" value="lambda repressor-like DNA-binding domains"/>
    <property type="match status" value="1"/>
</dbReference>
<dbReference type="Pfam" id="PF00356">
    <property type="entry name" value="LacI"/>
    <property type="match status" value="1"/>
</dbReference>
<evidence type="ECO:0000313" key="6">
    <source>
        <dbReference type="Proteomes" id="UP000253727"/>
    </source>
</evidence>
<keyword evidence="1" id="KW-0805">Transcription regulation</keyword>
<proteinExistence type="predicted"/>
<dbReference type="PROSITE" id="PS50932">
    <property type="entry name" value="HTH_LACI_2"/>
    <property type="match status" value="1"/>
</dbReference>
<dbReference type="Gene3D" id="1.10.260.40">
    <property type="entry name" value="lambda repressor-like DNA-binding domains"/>
    <property type="match status" value="1"/>
</dbReference>
<evidence type="ECO:0000259" key="4">
    <source>
        <dbReference type="PROSITE" id="PS50932"/>
    </source>
</evidence>